<keyword evidence="3" id="KW-1185">Reference proteome</keyword>
<feature type="compositionally biased region" description="Low complexity" evidence="1">
    <location>
        <begin position="684"/>
        <end position="697"/>
    </location>
</feature>
<dbReference type="Proteomes" id="UP000002009">
    <property type="component" value="Chromosome 11"/>
</dbReference>
<gene>
    <name evidence="2" type="ORF">MICPUN_62279</name>
</gene>
<feature type="compositionally biased region" description="Acidic residues" evidence="1">
    <location>
        <begin position="570"/>
        <end position="579"/>
    </location>
</feature>
<name>C1EDI2_MICCC</name>
<accession>C1EDI2</accession>
<feature type="compositionally biased region" description="Basic and acidic residues" evidence="1">
    <location>
        <begin position="263"/>
        <end position="277"/>
    </location>
</feature>
<dbReference type="RefSeq" id="XP_002505109.1">
    <property type="nucleotide sequence ID" value="XM_002505063.1"/>
</dbReference>
<protein>
    <submittedName>
        <fullName evidence="2">Uncharacterized protein</fullName>
    </submittedName>
</protein>
<reference evidence="2 3" key="1">
    <citation type="journal article" date="2009" name="Science">
        <title>Green evolution and dynamic adaptations revealed by genomes of the marine picoeukaryotes Micromonas.</title>
        <authorList>
            <person name="Worden A.Z."/>
            <person name="Lee J.H."/>
            <person name="Mock T."/>
            <person name="Rouze P."/>
            <person name="Simmons M.P."/>
            <person name="Aerts A.L."/>
            <person name="Allen A.E."/>
            <person name="Cuvelier M.L."/>
            <person name="Derelle E."/>
            <person name="Everett M.V."/>
            <person name="Foulon E."/>
            <person name="Grimwood J."/>
            <person name="Gundlach H."/>
            <person name="Henrissat B."/>
            <person name="Napoli C."/>
            <person name="McDonald S.M."/>
            <person name="Parker M.S."/>
            <person name="Rombauts S."/>
            <person name="Salamov A."/>
            <person name="Von Dassow P."/>
            <person name="Badger J.H."/>
            <person name="Coutinho P.M."/>
            <person name="Demir E."/>
            <person name="Dubchak I."/>
            <person name="Gentemann C."/>
            <person name="Eikrem W."/>
            <person name="Gready J.E."/>
            <person name="John U."/>
            <person name="Lanier W."/>
            <person name="Lindquist E.A."/>
            <person name="Lucas S."/>
            <person name="Mayer K.F."/>
            <person name="Moreau H."/>
            <person name="Not F."/>
            <person name="Otillar R."/>
            <person name="Panaud O."/>
            <person name="Pangilinan J."/>
            <person name="Paulsen I."/>
            <person name="Piegu B."/>
            <person name="Poliakov A."/>
            <person name="Robbens S."/>
            <person name="Schmutz J."/>
            <person name="Toulza E."/>
            <person name="Wyss T."/>
            <person name="Zelensky A."/>
            <person name="Zhou K."/>
            <person name="Armbrust E.V."/>
            <person name="Bhattacharya D."/>
            <person name="Goodenough U.W."/>
            <person name="Van de Peer Y."/>
            <person name="Grigoriev I.V."/>
        </authorList>
    </citation>
    <scope>NUCLEOTIDE SEQUENCE [LARGE SCALE GENOMIC DNA]</scope>
    <source>
        <strain evidence="3">RCC299 / NOUM17</strain>
    </source>
</reference>
<feature type="compositionally biased region" description="Basic and acidic residues" evidence="1">
    <location>
        <begin position="638"/>
        <end position="653"/>
    </location>
</feature>
<feature type="compositionally biased region" description="Low complexity" evidence="1">
    <location>
        <begin position="172"/>
        <end position="185"/>
    </location>
</feature>
<feature type="compositionally biased region" description="Acidic residues" evidence="1">
    <location>
        <begin position="452"/>
        <end position="469"/>
    </location>
</feature>
<dbReference type="AlphaFoldDB" id="C1EDI2"/>
<dbReference type="KEGG" id="mis:MICPUN_62279"/>
<proteinExistence type="predicted"/>
<feature type="compositionally biased region" description="Pro residues" evidence="1">
    <location>
        <begin position="614"/>
        <end position="631"/>
    </location>
</feature>
<feature type="region of interest" description="Disordered" evidence="1">
    <location>
        <begin position="430"/>
        <end position="483"/>
    </location>
</feature>
<feature type="region of interest" description="Disordered" evidence="1">
    <location>
        <begin position="560"/>
        <end position="742"/>
    </location>
</feature>
<feature type="region of interest" description="Disordered" evidence="1">
    <location>
        <begin position="250"/>
        <end position="279"/>
    </location>
</feature>
<sequence>MPAASAPACIVVTGIQGCGKTTMVNAFVESLLPDSARDPRALEATTTTDVLETCRLEGPPRARGSPAARVAGFAPSHEQISAQERDAMVADPRGRAAAARLARGVLPVGLTTRVTTRVVAAPRDAAFAARVSVTYAAEAEIHSLLQRARLAHGQSRGPPLSVNDEDAEATDADASSESSAESSSSGAPRVAPTASLTTRDLHRVAAVLGVRPRDVPTALRDGSKPYLPTRFVALLGRTRVCEFFATNKQTERPAKKRKRGRPRKNEERGGGETRDVETSTDLTPAVVDAVRAYLCRVAHGDWSRWGTIAGDVVVELPMTTKAGIEIAVYDVPGAPRTGSPWQNAHSRAHLVRTLGSRPLDALVSVCDGSFGPSRELRGAMRESGALDTMVSDDGGGVLVLAWPLDKIASHDPSVTLDPNAYAAMQTKLAERGQVSDAGDDDSASDHNRDTHDEDDEDSDDSDDSDDVDSGLDSGTARRPRLLSRGGCDESWTRCLARAAGRNGGVVRGAMSSQPVHTFFGAVEPEASCGSGSSTPKRGGRAFRDSFASLAGYLVERAGDALERRRRSCDEGDEDEDDDDERRRSKAKAKAKAAVIDVARGNGTGIDDAENPSAPRAPPPPPPSLPAPPPPATAASRLTAREPLRDVSAERGRNAECSLKPPVLLKPRRGASGARRMGPLEAAARRAGGTAAGRGAQAPSERRVRFTSGVLGGTSADDGGGEEVGKEVAVAKDERAGNRPRQDLFSRDARVVPWWERKL</sequence>
<feature type="region of interest" description="Disordered" evidence="1">
    <location>
        <begin position="152"/>
        <end position="196"/>
    </location>
</feature>
<evidence type="ECO:0000313" key="2">
    <source>
        <dbReference type="EMBL" id="ACO66367.1"/>
    </source>
</evidence>
<evidence type="ECO:0000256" key="1">
    <source>
        <dbReference type="SAM" id="MobiDB-lite"/>
    </source>
</evidence>
<dbReference type="EMBL" id="CP001330">
    <property type="protein sequence ID" value="ACO66367.1"/>
    <property type="molecule type" value="Genomic_DNA"/>
</dbReference>
<evidence type="ECO:0000313" key="3">
    <source>
        <dbReference type="Proteomes" id="UP000002009"/>
    </source>
</evidence>
<organism evidence="2 3">
    <name type="scientific">Micromonas commoda (strain RCC299 / NOUM17 / CCMP2709)</name>
    <name type="common">Picoplanktonic green alga</name>
    <dbReference type="NCBI Taxonomy" id="296587"/>
    <lineage>
        <taxon>Eukaryota</taxon>
        <taxon>Viridiplantae</taxon>
        <taxon>Chlorophyta</taxon>
        <taxon>Mamiellophyceae</taxon>
        <taxon>Mamiellales</taxon>
        <taxon>Mamiellaceae</taxon>
        <taxon>Micromonas</taxon>
    </lineage>
</organism>
<dbReference type="GeneID" id="8247531"/>
<feature type="compositionally biased region" description="Basic and acidic residues" evidence="1">
    <location>
        <begin position="722"/>
        <end position="742"/>
    </location>
</feature>
<dbReference type="InParanoid" id="C1EDI2"/>